<name>A0AAE3IR79_9BACI</name>
<evidence type="ECO:0000313" key="3">
    <source>
        <dbReference type="EMBL" id="MCU9612004.1"/>
    </source>
</evidence>
<dbReference type="RefSeq" id="WP_263071139.1">
    <property type="nucleotide sequence ID" value="NZ_JAOUSF010000001.1"/>
</dbReference>
<dbReference type="PIRSF" id="PIRSF034852">
    <property type="entry name" value="UCP034852"/>
    <property type="match status" value="1"/>
</dbReference>
<evidence type="ECO:0000256" key="1">
    <source>
        <dbReference type="ARBA" id="ARBA00006718"/>
    </source>
</evidence>
<keyword evidence="4" id="KW-1185">Reference proteome</keyword>
<organism evidence="3 4">
    <name type="scientific">Perspicuibacillus lycopersici</name>
    <dbReference type="NCBI Taxonomy" id="1325689"/>
    <lineage>
        <taxon>Bacteria</taxon>
        <taxon>Bacillati</taxon>
        <taxon>Bacillota</taxon>
        <taxon>Bacilli</taxon>
        <taxon>Bacillales</taxon>
        <taxon>Bacillaceae</taxon>
        <taxon>Perspicuibacillus</taxon>
    </lineage>
</organism>
<proteinExistence type="inferred from homology"/>
<dbReference type="Pfam" id="PF01521">
    <property type="entry name" value="Fe-S_biosyn"/>
    <property type="match status" value="1"/>
</dbReference>
<comment type="similarity">
    <text evidence="1">Belongs to the HesB/IscA family.</text>
</comment>
<dbReference type="EMBL" id="JAOUSF010000001">
    <property type="protein sequence ID" value="MCU9612004.1"/>
    <property type="molecule type" value="Genomic_DNA"/>
</dbReference>
<dbReference type="SUPFAM" id="SSF89360">
    <property type="entry name" value="HesB-like domain"/>
    <property type="match status" value="1"/>
</dbReference>
<evidence type="ECO:0000259" key="2">
    <source>
        <dbReference type="Pfam" id="PF01521"/>
    </source>
</evidence>
<dbReference type="InterPro" id="IPR000361">
    <property type="entry name" value="ATAP_core_dom"/>
</dbReference>
<reference evidence="3" key="1">
    <citation type="submission" date="2022-10" db="EMBL/GenBank/DDBJ databases">
        <title>Description of Fervidibacillus gen. nov. in the family Fervidibacillaceae fam. nov. with two species, Fervidibacillus albus sp. nov., and Fervidibacillus halotolerans sp. nov., isolated from tidal flat sediments.</title>
        <authorList>
            <person name="Kwon K.K."/>
            <person name="Yang S.-H."/>
        </authorList>
    </citation>
    <scope>NUCLEOTIDE SEQUENCE</scope>
    <source>
        <strain evidence="3">JCM 19140</strain>
    </source>
</reference>
<dbReference type="InterPro" id="IPR008326">
    <property type="entry name" value="PdhI-like"/>
</dbReference>
<dbReference type="AlphaFoldDB" id="A0AAE3IR79"/>
<dbReference type="InterPro" id="IPR035903">
    <property type="entry name" value="HesB-like_dom_sf"/>
</dbReference>
<gene>
    <name evidence="3" type="ORF">OEV98_00340</name>
</gene>
<sequence length="98" mass="11246">MNITISPAAVAWFQEEIGIQKGDKVKFFTQIYGSSPIQKGYSLGFTKDNDPIDMAVSTISEGIEFYVEASDLWFFNDYNLVVEYNEAFDEIEFNYSKE</sequence>
<evidence type="ECO:0000313" key="4">
    <source>
        <dbReference type="Proteomes" id="UP001209318"/>
    </source>
</evidence>
<accession>A0AAE3IR79</accession>
<dbReference type="Proteomes" id="UP001209318">
    <property type="component" value="Unassembled WGS sequence"/>
</dbReference>
<feature type="domain" description="Core" evidence="2">
    <location>
        <begin position="1"/>
        <end position="93"/>
    </location>
</feature>
<protein>
    <submittedName>
        <fullName evidence="3">HesB/YadR/YfhF family protein</fullName>
    </submittedName>
</protein>
<comment type="caution">
    <text evidence="3">The sequence shown here is derived from an EMBL/GenBank/DDBJ whole genome shotgun (WGS) entry which is preliminary data.</text>
</comment>